<dbReference type="InterPro" id="IPR033316">
    <property type="entry name" value="RBBP8-like"/>
</dbReference>
<dbReference type="GO" id="GO:0010792">
    <property type="term" value="P:DNA double-strand break processing involved in repair via single-strand annealing"/>
    <property type="evidence" value="ECO:0007669"/>
    <property type="project" value="TreeGrafter"/>
</dbReference>
<feature type="region of interest" description="Disordered" evidence="1">
    <location>
        <begin position="100"/>
        <end position="124"/>
    </location>
</feature>
<dbReference type="Proteomes" id="UP001652740">
    <property type="component" value="Unplaced"/>
</dbReference>
<evidence type="ECO:0000256" key="1">
    <source>
        <dbReference type="SAM" id="MobiDB-lite"/>
    </source>
</evidence>
<name>A0A6J1WZ19_GALME</name>
<dbReference type="AlphaFoldDB" id="A0A6J1WZ19"/>
<feature type="region of interest" description="Disordered" evidence="1">
    <location>
        <begin position="318"/>
        <end position="342"/>
    </location>
</feature>
<evidence type="ECO:0000313" key="3">
    <source>
        <dbReference type="RefSeq" id="XP_026761669.2"/>
    </source>
</evidence>
<keyword evidence="2" id="KW-1185">Reference proteome</keyword>
<gene>
    <name evidence="3" type="primary">LOC113520519</name>
</gene>
<feature type="compositionally biased region" description="Basic and acidic residues" evidence="1">
    <location>
        <begin position="168"/>
        <end position="185"/>
    </location>
</feature>
<feature type="region of interest" description="Disordered" evidence="1">
    <location>
        <begin position="159"/>
        <end position="205"/>
    </location>
</feature>
<feature type="region of interest" description="Disordered" evidence="1">
    <location>
        <begin position="470"/>
        <end position="509"/>
    </location>
</feature>
<dbReference type="GO" id="GO:0003684">
    <property type="term" value="F:damaged DNA binding"/>
    <property type="evidence" value="ECO:0007669"/>
    <property type="project" value="TreeGrafter"/>
</dbReference>
<dbReference type="PANTHER" id="PTHR15107:SF0">
    <property type="entry name" value="DNA ENDONUCLEASE ACTIVATOR CTP1 C-TERMINAL DOMAIN-CONTAINING PROTEIN"/>
    <property type="match status" value="1"/>
</dbReference>
<organism evidence="2 3">
    <name type="scientific">Galleria mellonella</name>
    <name type="common">Greater wax moth</name>
    <dbReference type="NCBI Taxonomy" id="7137"/>
    <lineage>
        <taxon>Eukaryota</taxon>
        <taxon>Metazoa</taxon>
        <taxon>Ecdysozoa</taxon>
        <taxon>Arthropoda</taxon>
        <taxon>Hexapoda</taxon>
        <taxon>Insecta</taxon>
        <taxon>Pterygota</taxon>
        <taxon>Neoptera</taxon>
        <taxon>Endopterygota</taxon>
        <taxon>Lepidoptera</taxon>
        <taxon>Glossata</taxon>
        <taxon>Ditrysia</taxon>
        <taxon>Pyraloidea</taxon>
        <taxon>Pyralidae</taxon>
        <taxon>Galleriinae</taxon>
        <taxon>Galleria</taxon>
    </lineage>
</organism>
<dbReference type="KEGG" id="gmw:113520519"/>
<accession>A0A6J1WZ19</accession>
<reference evidence="3" key="1">
    <citation type="submission" date="2025-08" db="UniProtKB">
        <authorList>
            <consortium name="RefSeq"/>
        </authorList>
    </citation>
    <scope>IDENTIFICATION</scope>
    <source>
        <tissue evidence="3">Whole larvae</tissue>
    </source>
</reference>
<dbReference type="RefSeq" id="XP_026761669.2">
    <property type="nucleotide sequence ID" value="XM_026905868.3"/>
</dbReference>
<feature type="compositionally biased region" description="Basic and acidic residues" evidence="1">
    <location>
        <begin position="333"/>
        <end position="342"/>
    </location>
</feature>
<dbReference type="InParanoid" id="A0A6J1WZ19"/>
<feature type="compositionally biased region" description="Basic residues" evidence="1">
    <location>
        <begin position="186"/>
        <end position="204"/>
    </location>
</feature>
<dbReference type="GeneID" id="113520519"/>
<dbReference type="PANTHER" id="PTHR15107">
    <property type="entry name" value="RETINOBLASTOMA BINDING PROTEIN 8"/>
    <property type="match status" value="1"/>
</dbReference>
<sequence>MASIITILETNLQQSLTHCKELFLEFEQLNNYKIQFIEQKVKCESNNCSSSESLKKIIASKDKIIQSVASALTKLNETKNFKIVNEVFKILCGEAATLTPPSEGEPANIKTEPESQVYSPESEAPKLDDMLIKEESLMEIEGTPTGRKSPIIQTRKFSSITNINKTNSSDKKKCPDSWPTPEKKSMKLSHHTPPRNKPNSRWKQSRLPLTILKPSSTVDLTSSPEFFGGSRVKNDKFNVQTLIKKESIEGEDTILPSPTSGSTDCAALYKTTTKFKAPLSLIRDKSEKVKLEKNTVENQMGDNSDATNIEDSINLLQPNRTVNKSKRKSPKSKLMDEDSTHCDTNDSVSLLRYLLEGNEENVGKQNMQFSPKKQPLAENKNLLNTPEKDVHIDSSMSLLRPEFNPSKVALFEDQVKSKPDVMEPIYKEPTVRKKAEKLALPGWSCDQCKEFYDELYKDNPEMLAKKMDECSKHRGRNNPARPKTPTGFWNPRWDVPEDTEEFNRRNNAV</sequence>
<proteinExistence type="predicted"/>
<evidence type="ECO:0000313" key="2">
    <source>
        <dbReference type="Proteomes" id="UP001652740"/>
    </source>
</evidence>
<protein>
    <submittedName>
        <fullName evidence="3">Uncharacterized protein LOC113520519 isoform X1</fullName>
    </submittedName>
</protein>